<name>A0A4U0EL37_9FLAO</name>
<keyword evidence="3 4" id="KW-0697">Rotamase</keyword>
<comment type="catalytic activity">
    <reaction evidence="1 4">
        <text>[protein]-peptidylproline (omega=180) = [protein]-peptidylproline (omega=0)</text>
        <dbReference type="Rhea" id="RHEA:16237"/>
        <dbReference type="Rhea" id="RHEA-COMP:10747"/>
        <dbReference type="Rhea" id="RHEA-COMP:10748"/>
        <dbReference type="ChEBI" id="CHEBI:83833"/>
        <dbReference type="ChEBI" id="CHEBI:83834"/>
        <dbReference type="EC" id="5.2.1.8"/>
    </reaction>
</comment>
<keyword evidence="5" id="KW-0732">Signal</keyword>
<dbReference type="RefSeq" id="WP_136844889.1">
    <property type="nucleotide sequence ID" value="NZ_SUPL01000010.1"/>
</dbReference>
<dbReference type="OrthoDB" id="1424215at2"/>
<feature type="domain" description="PPIase FKBP-type" evidence="6">
    <location>
        <begin position="128"/>
        <end position="226"/>
    </location>
</feature>
<reference evidence="7 8" key="1">
    <citation type="submission" date="2019-04" db="EMBL/GenBank/DDBJ databases">
        <title>Lacinutrix sp. nov., isolated from marine water.</title>
        <authorList>
            <person name="Kim W."/>
        </authorList>
    </citation>
    <scope>NUCLEOTIDE SEQUENCE [LARGE SCALE GENOMIC DNA]</scope>
    <source>
        <strain evidence="7 8">CAU 1491</strain>
    </source>
</reference>
<feature type="chain" id="PRO_5020400328" description="peptidylprolyl isomerase" evidence="5">
    <location>
        <begin position="20"/>
        <end position="341"/>
    </location>
</feature>
<evidence type="ECO:0000256" key="4">
    <source>
        <dbReference type="PROSITE-ProRule" id="PRU00277"/>
    </source>
</evidence>
<keyword evidence="8" id="KW-1185">Reference proteome</keyword>
<dbReference type="Pfam" id="PF00254">
    <property type="entry name" value="FKBP_C"/>
    <property type="match status" value="1"/>
</dbReference>
<evidence type="ECO:0000313" key="7">
    <source>
        <dbReference type="EMBL" id="TJY32171.1"/>
    </source>
</evidence>
<sequence length="341" mass="37839">MKFRYYLLALFSVSLMFNACNKSEDDDDPTPPDNTVDRAEQQIIDNDSLLGYFETHYYNSGFFVNNPNASMNDLVITKLEEGETVPEGHVLLKDSLSHMRKTTIFSDTDYEFYVLELNPGAGEKPNFTDTVRLNYSGNLLDESVFDGSVNPVDFDLTGLIRGWALAIPEFGVAESFTENGDGTVSYYNSGVGVMFLPSGLGYFSGISPGIPEYSPLIFRFEVFQNTVNDHDGDGVPSYVEDLNDNKNVADDDTNDNTVANYIDPDDDGDGILTINELEPKEYEINEGDSDPTFGLNEFEISRTEPNSEGKIVIKTGTIVDTDNNGVPDYLDEGVKIDYSDN</sequence>
<feature type="signal peptide" evidence="5">
    <location>
        <begin position="1"/>
        <end position="19"/>
    </location>
</feature>
<organism evidence="7 8">
    <name type="scientific">Pontimicrobium aquaticum</name>
    <dbReference type="NCBI Taxonomy" id="2565367"/>
    <lineage>
        <taxon>Bacteria</taxon>
        <taxon>Pseudomonadati</taxon>
        <taxon>Bacteroidota</taxon>
        <taxon>Flavobacteriia</taxon>
        <taxon>Flavobacteriales</taxon>
        <taxon>Flavobacteriaceae</taxon>
        <taxon>Pontimicrobium</taxon>
    </lineage>
</organism>
<dbReference type="Proteomes" id="UP000307657">
    <property type="component" value="Unassembled WGS sequence"/>
</dbReference>
<dbReference type="EC" id="5.2.1.8" evidence="2 4"/>
<evidence type="ECO:0000256" key="5">
    <source>
        <dbReference type="SAM" id="SignalP"/>
    </source>
</evidence>
<proteinExistence type="predicted"/>
<dbReference type="AlphaFoldDB" id="A0A4U0EL37"/>
<gene>
    <name evidence="7" type="ORF">E5167_14510</name>
</gene>
<dbReference type="PROSITE" id="PS50059">
    <property type="entry name" value="FKBP_PPIASE"/>
    <property type="match status" value="1"/>
</dbReference>
<evidence type="ECO:0000259" key="6">
    <source>
        <dbReference type="PROSITE" id="PS50059"/>
    </source>
</evidence>
<dbReference type="Gene3D" id="3.10.50.40">
    <property type="match status" value="1"/>
</dbReference>
<evidence type="ECO:0000256" key="3">
    <source>
        <dbReference type="ARBA" id="ARBA00023110"/>
    </source>
</evidence>
<dbReference type="InterPro" id="IPR046357">
    <property type="entry name" value="PPIase_dom_sf"/>
</dbReference>
<dbReference type="EMBL" id="SUPL01000010">
    <property type="protein sequence ID" value="TJY32171.1"/>
    <property type="molecule type" value="Genomic_DNA"/>
</dbReference>
<dbReference type="SUPFAM" id="SSF54534">
    <property type="entry name" value="FKBP-like"/>
    <property type="match status" value="1"/>
</dbReference>
<evidence type="ECO:0000256" key="2">
    <source>
        <dbReference type="ARBA" id="ARBA00013194"/>
    </source>
</evidence>
<keyword evidence="4" id="KW-0413">Isomerase</keyword>
<evidence type="ECO:0000313" key="8">
    <source>
        <dbReference type="Proteomes" id="UP000307657"/>
    </source>
</evidence>
<accession>A0A4U0EL37</accession>
<comment type="caution">
    <text evidence="7">The sequence shown here is derived from an EMBL/GenBank/DDBJ whole genome shotgun (WGS) entry which is preliminary data.</text>
</comment>
<protein>
    <recommendedName>
        <fullName evidence="2 4">peptidylprolyl isomerase</fullName>
        <ecNumber evidence="2 4">5.2.1.8</ecNumber>
    </recommendedName>
</protein>
<dbReference type="InterPro" id="IPR001179">
    <property type="entry name" value="PPIase_FKBP_dom"/>
</dbReference>
<dbReference type="GO" id="GO:0003755">
    <property type="term" value="F:peptidyl-prolyl cis-trans isomerase activity"/>
    <property type="evidence" value="ECO:0007669"/>
    <property type="project" value="UniProtKB-KW"/>
</dbReference>
<evidence type="ECO:0000256" key="1">
    <source>
        <dbReference type="ARBA" id="ARBA00000971"/>
    </source>
</evidence>